<evidence type="ECO:0000259" key="11">
    <source>
        <dbReference type="Pfam" id="PF07992"/>
    </source>
</evidence>
<dbReference type="GO" id="GO:0051536">
    <property type="term" value="F:iron-sulfur cluster binding"/>
    <property type="evidence" value="ECO:0007669"/>
    <property type="project" value="UniProtKB-KW"/>
</dbReference>
<comment type="cofactor">
    <cofactor evidence="1">
        <name>FMN</name>
        <dbReference type="ChEBI" id="CHEBI:58210"/>
    </cofactor>
</comment>
<accession>A0A9D1CT46</accession>
<dbReference type="InterPro" id="IPR036188">
    <property type="entry name" value="FAD/NAD-bd_sf"/>
</dbReference>
<comment type="similarity">
    <text evidence="3">In the N-terminal section; belongs to the NADH:flavin oxidoreductase/NADH oxidase family.</text>
</comment>
<evidence type="ECO:0000256" key="4">
    <source>
        <dbReference type="ARBA" id="ARBA00022630"/>
    </source>
</evidence>
<dbReference type="PANTHER" id="PTHR42917">
    <property type="entry name" value="2,4-DIENOYL-COA REDUCTASE"/>
    <property type="match status" value="1"/>
</dbReference>
<dbReference type="InterPro" id="IPR051793">
    <property type="entry name" value="NADH:flavin_oxidoreductase"/>
</dbReference>
<gene>
    <name evidence="12" type="ORF">IAB77_01945</name>
</gene>
<dbReference type="Gene3D" id="3.20.20.70">
    <property type="entry name" value="Aldolase class I"/>
    <property type="match status" value="1"/>
</dbReference>
<keyword evidence="5" id="KW-0288">FMN</keyword>
<feature type="domain" description="FAD/NAD(P)-binding" evidence="11">
    <location>
        <begin position="514"/>
        <end position="653"/>
    </location>
</feature>
<evidence type="ECO:0000256" key="7">
    <source>
        <dbReference type="ARBA" id="ARBA00023002"/>
    </source>
</evidence>
<keyword evidence="9" id="KW-0411">Iron-sulfur</keyword>
<dbReference type="Pfam" id="PF07992">
    <property type="entry name" value="Pyr_redox_2"/>
    <property type="match status" value="2"/>
</dbReference>
<dbReference type="InterPro" id="IPR023753">
    <property type="entry name" value="FAD/NAD-binding_dom"/>
</dbReference>
<evidence type="ECO:0000256" key="3">
    <source>
        <dbReference type="ARBA" id="ARBA00011048"/>
    </source>
</evidence>
<feature type="domain" description="NADH:flavin oxidoreductase/NADH oxidase N-terminal" evidence="10">
    <location>
        <begin position="8"/>
        <end position="374"/>
    </location>
</feature>
<sequence length="685" mass="76191">MDEKYSALFTPWKIGNVEIKNRLVMCSMGGTSLFGWMEPCHFDKEAAYFLLKTAQDDVGLILPGMQWVRDVMGNRWIYTNKKMFAELKDYMVDFHKTGAKLFVQLAVGCGRSMAVNHIMSMMLDHPGMGKIGKFVMDADYLTASSSPTPNRWKEDYKSRPLTVAEIKESTEAFGKTARLLREAGVDGVEIHAVHEGYTLDQFAIKNFNWRTDEYGGSLDNRLRFATDIVKNIKNAAGSDFPVSLRYSVVSKTKDFFKGAVPGEEFTEFGRDMAESEIAVKKLQDAGYDMLNCDNGTYDAWYWAHPPQYMPNNCNLAEVEHIKNFCDIPVVCAGKMEPAVAAKSISEGKIDAVAIARQNLVDHEWVHKLQEGREEEIKPCIRCHNGCFNMAKYKGTINLQSMDDTMHLARCALTPQTMQHNKYKIVPTTRPKKVAVIGGGIGGMECALVLKKRGHTPVIFEKTDTLGGLFITASSMSFKENDKELIDWYRREIEKAGIEVRFNTEINDVGTLGGFDEIIVATGSVPRTMPIPGFNKCMTLTELLREKKETGDKVVIFGGGQSGCEAALELVYQGKHPTVVEYAVDLIATPMVPLPNASFLREALVFHGVPIYLESTISEIKDGSVVIKGKDGTVTEVEADNVVNAIGFVPTPVAKSGRNVHLVGDCVSIGNLRTVIWRAWDVCMKI</sequence>
<dbReference type="EMBL" id="DVGA01000025">
    <property type="protein sequence ID" value="HIQ78005.1"/>
    <property type="molecule type" value="Genomic_DNA"/>
</dbReference>
<dbReference type="GO" id="GO:0046872">
    <property type="term" value="F:metal ion binding"/>
    <property type="evidence" value="ECO:0007669"/>
    <property type="project" value="UniProtKB-KW"/>
</dbReference>
<evidence type="ECO:0000256" key="9">
    <source>
        <dbReference type="ARBA" id="ARBA00023014"/>
    </source>
</evidence>
<evidence type="ECO:0000256" key="6">
    <source>
        <dbReference type="ARBA" id="ARBA00022723"/>
    </source>
</evidence>
<protein>
    <submittedName>
        <fullName evidence="12">FAD-dependent oxidoreductase</fullName>
    </submittedName>
</protein>
<evidence type="ECO:0000256" key="5">
    <source>
        <dbReference type="ARBA" id="ARBA00022643"/>
    </source>
</evidence>
<dbReference type="Pfam" id="PF00724">
    <property type="entry name" value="Oxidored_FMN"/>
    <property type="match status" value="1"/>
</dbReference>
<comment type="caution">
    <text evidence="12">The sequence shown here is derived from an EMBL/GenBank/DDBJ whole genome shotgun (WGS) entry which is preliminary data.</text>
</comment>
<reference evidence="12" key="2">
    <citation type="journal article" date="2021" name="PeerJ">
        <title>Extensive microbial diversity within the chicken gut microbiome revealed by metagenomics and culture.</title>
        <authorList>
            <person name="Gilroy R."/>
            <person name="Ravi A."/>
            <person name="Getino M."/>
            <person name="Pursley I."/>
            <person name="Horton D.L."/>
            <person name="Alikhan N.F."/>
            <person name="Baker D."/>
            <person name="Gharbi K."/>
            <person name="Hall N."/>
            <person name="Watson M."/>
            <person name="Adriaenssens E.M."/>
            <person name="Foster-Nyarko E."/>
            <person name="Jarju S."/>
            <person name="Secka A."/>
            <person name="Antonio M."/>
            <person name="Oren A."/>
            <person name="Chaudhuri R.R."/>
            <person name="La Ragione R."/>
            <person name="Hildebrand F."/>
            <person name="Pallen M.J."/>
        </authorList>
    </citation>
    <scope>NUCLEOTIDE SEQUENCE</scope>
    <source>
        <strain evidence="12">ChiBcolR7-354</strain>
    </source>
</reference>
<proteinExistence type="inferred from homology"/>
<evidence type="ECO:0000256" key="8">
    <source>
        <dbReference type="ARBA" id="ARBA00023004"/>
    </source>
</evidence>
<comment type="cofactor">
    <cofactor evidence="2">
        <name>[4Fe-4S] cluster</name>
        <dbReference type="ChEBI" id="CHEBI:49883"/>
    </cofactor>
</comment>
<keyword evidence="8" id="KW-0408">Iron</keyword>
<dbReference type="InterPro" id="IPR013785">
    <property type="entry name" value="Aldolase_TIM"/>
</dbReference>
<dbReference type="SUPFAM" id="SSF51395">
    <property type="entry name" value="FMN-linked oxidoreductases"/>
    <property type="match status" value="1"/>
</dbReference>
<dbReference type="Proteomes" id="UP000824262">
    <property type="component" value="Unassembled WGS sequence"/>
</dbReference>
<dbReference type="Gene3D" id="3.50.50.60">
    <property type="entry name" value="FAD/NAD(P)-binding domain"/>
    <property type="match status" value="1"/>
</dbReference>
<evidence type="ECO:0000313" key="12">
    <source>
        <dbReference type="EMBL" id="HIQ78005.1"/>
    </source>
</evidence>
<organism evidence="12 13">
    <name type="scientific">Candidatus Scatomorpha intestinavium</name>
    <dbReference type="NCBI Taxonomy" id="2840922"/>
    <lineage>
        <taxon>Bacteria</taxon>
        <taxon>Bacillati</taxon>
        <taxon>Bacillota</taxon>
        <taxon>Clostridia</taxon>
        <taxon>Eubacteriales</taxon>
        <taxon>Candidatus Scatomorpha</taxon>
    </lineage>
</organism>
<evidence type="ECO:0000256" key="1">
    <source>
        <dbReference type="ARBA" id="ARBA00001917"/>
    </source>
</evidence>
<dbReference type="GO" id="GO:0010181">
    <property type="term" value="F:FMN binding"/>
    <property type="evidence" value="ECO:0007669"/>
    <property type="project" value="InterPro"/>
</dbReference>
<dbReference type="PRINTS" id="PR00368">
    <property type="entry name" value="FADPNR"/>
</dbReference>
<dbReference type="GO" id="GO:0016491">
    <property type="term" value="F:oxidoreductase activity"/>
    <property type="evidence" value="ECO:0007669"/>
    <property type="project" value="UniProtKB-KW"/>
</dbReference>
<keyword evidence="7" id="KW-0560">Oxidoreductase</keyword>
<evidence type="ECO:0000313" key="13">
    <source>
        <dbReference type="Proteomes" id="UP000824262"/>
    </source>
</evidence>
<name>A0A9D1CT46_9FIRM</name>
<evidence type="ECO:0000259" key="10">
    <source>
        <dbReference type="Pfam" id="PF00724"/>
    </source>
</evidence>
<dbReference type="AlphaFoldDB" id="A0A9D1CT46"/>
<feature type="domain" description="FAD/NAD(P)-binding" evidence="11">
    <location>
        <begin position="422"/>
        <end position="508"/>
    </location>
</feature>
<dbReference type="PANTHER" id="PTHR42917:SF2">
    <property type="entry name" value="2,4-DIENOYL-COA REDUCTASE [(2E)-ENOYL-COA-PRODUCING]"/>
    <property type="match status" value="1"/>
</dbReference>
<reference evidence="12" key="1">
    <citation type="submission" date="2020-10" db="EMBL/GenBank/DDBJ databases">
        <authorList>
            <person name="Gilroy R."/>
        </authorList>
    </citation>
    <scope>NUCLEOTIDE SEQUENCE</scope>
    <source>
        <strain evidence="12">ChiBcolR7-354</strain>
    </source>
</reference>
<evidence type="ECO:0000256" key="2">
    <source>
        <dbReference type="ARBA" id="ARBA00001966"/>
    </source>
</evidence>
<dbReference type="SUPFAM" id="SSF51905">
    <property type="entry name" value="FAD/NAD(P)-binding domain"/>
    <property type="match status" value="1"/>
</dbReference>
<dbReference type="Gene3D" id="3.40.50.720">
    <property type="entry name" value="NAD(P)-binding Rossmann-like Domain"/>
    <property type="match status" value="1"/>
</dbReference>
<keyword evidence="6" id="KW-0479">Metal-binding</keyword>
<dbReference type="InterPro" id="IPR001155">
    <property type="entry name" value="OxRdtase_FMN_N"/>
</dbReference>
<keyword evidence="4" id="KW-0285">Flavoprotein</keyword>